<dbReference type="Proteomes" id="UP000249046">
    <property type="component" value="Unassembled WGS sequence"/>
</dbReference>
<protein>
    <recommendedName>
        <fullName evidence="4">PNPLA domain-containing protein</fullName>
    </recommendedName>
</protein>
<feature type="transmembrane region" description="Helical" evidence="3">
    <location>
        <begin position="857"/>
        <end position="875"/>
    </location>
</feature>
<dbReference type="AlphaFoldDB" id="A0A2W5KRM6"/>
<dbReference type="GO" id="GO:0005829">
    <property type="term" value="C:cytosol"/>
    <property type="evidence" value="ECO:0007669"/>
    <property type="project" value="TreeGrafter"/>
</dbReference>
<evidence type="ECO:0000259" key="4">
    <source>
        <dbReference type="Pfam" id="PF01734"/>
    </source>
</evidence>
<dbReference type="EMBL" id="QFPO01000004">
    <property type="protein sequence ID" value="PZQ17415.1"/>
    <property type="molecule type" value="Genomic_DNA"/>
</dbReference>
<reference evidence="5 6" key="1">
    <citation type="submission" date="2017-08" db="EMBL/GenBank/DDBJ databases">
        <title>Infants hospitalized years apart are colonized by the same room-sourced microbial strains.</title>
        <authorList>
            <person name="Brooks B."/>
            <person name="Olm M.R."/>
            <person name="Firek B.A."/>
            <person name="Baker R."/>
            <person name="Thomas B.C."/>
            <person name="Morowitz M.J."/>
            <person name="Banfield J.F."/>
        </authorList>
    </citation>
    <scope>NUCLEOTIDE SEQUENCE [LARGE SCALE GENOMIC DNA]</scope>
    <source>
        <strain evidence="5">S2_005_003_R2_42</strain>
    </source>
</reference>
<dbReference type="GO" id="GO:0004623">
    <property type="term" value="F:phospholipase A2 activity"/>
    <property type="evidence" value="ECO:0007669"/>
    <property type="project" value="TreeGrafter"/>
</dbReference>
<feature type="transmembrane region" description="Helical" evidence="3">
    <location>
        <begin position="294"/>
        <end position="315"/>
    </location>
</feature>
<feature type="transmembrane region" description="Helical" evidence="3">
    <location>
        <begin position="224"/>
        <end position="240"/>
    </location>
</feature>
<accession>A0A2W5KRM6</accession>
<feature type="transmembrane region" description="Helical" evidence="3">
    <location>
        <begin position="191"/>
        <end position="212"/>
    </location>
</feature>
<dbReference type="Pfam" id="PF01734">
    <property type="entry name" value="Patatin"/>
    <property type="match status" value="1"/>
</dbReference>
<dbReference type="PANTHER" id="PTHR10728">
    <property type="entry name" value="CYTOSOLIC PHOSPHOLIPASE A2"/>
    <property type="match status" value="1"/>
</dbReference>
<name>A0A2W5KRM6_9GAMM</name>
<feature type="transmembrane region" description="Helical" evidence="3">
    <location>
        <begin position="327"/>
        <end position="346"/>
    </location>
</feature>
<organism evidence="5 6">
    <name type="scientific">Rhodanobacter denitrificans</name>
    <dbReference type="NCBI Taxonomy" id="666685"/>
    <lineage>
        <taxon>Bacteria</taxon>
        <taxon>Pseudomonadati</taxon>
        <taxon>Pseudomonadota</taxon>
        <taxon>Gammaproteobacteria</taxon>
        <taxon>Lysobacterales</taxon>
        <taxon>Rhodanobacteraceae</taxon>
        <taxon>Rhodanobacter</taxon>
    </lineage>
</organism>
<evidence type="ECO:0000256" key="1">
    <source>
        <dbReference type="ARBA" id="ARBA00023098"/>
    </source>
</evidence>
<feature type="domain" description="PNPLA" evidence="4">
    <location>
        <begin position="44"/>
        <end position="143"/>
    </location>
</feature>
<feature type="transmembrane region" description="Helical" evidence="3">
    <location>
        <begin position="150"/>
        <end position="171"/>
    </location>
</feature>
<feature type="transmembrane region" description="Helical" evidence="3">
    <location>
        <begin position="402"/>
        <end position="428"/>
    </location>
</feature>
<evidence type="ECO:0000256" key="2">
    <source>
        <dbReference type="SAM" id="MobiDB-lite"/>
    </source>
</evidence>
<dbReference type="SUPFAM" id="SSF52151">
    <property type="entry name" value="FabD/lysophospholipase-like"/>
    <property type="match status" value="2"/>
</dbReference>
<evidence type="ECO:0000313" key="6">
    <source>
        <dbReference type="Proteomes" id="UP000249046"/>
    </source>
</evidence>
<keyword evidence="3" id="KW-1133">Transmembrane helix</keyword>
<gene>
    <name evidence="5" type="ORF">DI564_06320</name>
</gene>
<keyword evidence="3" id="KW-0812">Transmembrane</keyword>
<proteinExistence type="predicted"/>
<evidence type="ECO:0000256" key="3">
    <source>
        <dbReference type="SAM" id="Phobius"/>
    </source>
</evidence>
<comment type="caution">
    <text evidence="5">The sequence shown here is derived from an EMBL/GenBank/DDBJ whole genome shotgun (WGS) entry which is preliminary data.</text>
</comment>
<keyword evidence="3" id="KW-0472">Membrane</keyword>
<dbReference type="Gene3D" id="3.40.1090.10">
    <property type="entry name" value="Cytosolic phospholipase A2 catalytic domain"/>
    <property type="match status" value="1"/>
</dbReference>
<dbReference type="GO" id="GO:0046475">
    <property type="term" value="P:glycerophospholipid catabolic process"/>
    <property type="evidence" value="ECO:0007669"/>
    <property type="project" value="TreeGrafter"/>
</dbReference>
<dbReference type="InterPro" id="IPR016035">
    <property type="entry name" value="Acyl_Trfase/lysoPLipase"/>
</dbReference>
<dbReference type="PANTHER" id="PTHR10728:SF40">
    <property type="entry name" value="PATATIN FAMILY PROTEIN"/>
    <property type="match status" value="1"/>
</dbReference>
<evidence type="ECO:0000313" key="5">
    <source>
        <dbReference type="EMBL" id="PZQ17415.1"/>
    </source>
</evidence>
<feature type="transmembrane region" description="Helical" evidence="3">
    <location>
        <begin position="252"/>
        <end position="273"/>
    </location>
</feature>
<dbReference type="InterPro" id="IPR002641">
    <property type="entry name" value="PNPLA_dom"/>
</dbReference>
<sequence length="1164" mass="126289">MDAQYDPRVASLKVSEEVRSEVDGTVHARRKHAGIAVAGDTWGLALSGGGIRSATFCLGLVRGLAKNGLLKRFDYLSTVSGGGYLGSSLGRLYCEKTTAAEVEAGVARDDSMWLWWLRNNGRYLTPAGAKDLGYATASILRGIVSTHLEIAVLILAAALLVLLPHVLVALFPPLRDDTWWNYDLVSVMPSVWGWLLVLPVWGCVHQVCAYWYTRDDPSRTSTALITLAAVIGSSLFWVALQTARQASGANMALYGILAILATGPVTAWFSSVAQRIKGRSAGAQRLMRTKRLSYCLWAIAIGIGLLLLDWCTWQLTRLYWGDDLTGLQYKISATVLILVAAARVLVPELQRWMATTKGRSLNLEKLLNVVGIALSVLLAVVWTTVLNAVLFPATERETYWQLTWSGLVAIWPVTTFTVVLVACAVYLVTTRRSFDLLNLASLHNFYRARIERAYVSSGNSGAEGSRFPASALGAVDPAWTSRVAPLTEAIAGDDVDLAAYRPHDHGGPIHLINCCINQSVDDRTGLYNADRKGVALAVSGLGVEIGTRLPEEAAIGPTGTVSQWVAISGAAASTGMGSRTSPGLAALLFMSGVRLGYWTPALDTGQRGSDVGEKKEASAPSRRPSRLLRWAPKPLAIVAESIARFPGLFSPVWYVSDGGHFDNTGIYALLKRRVRVIVAADCGADPNYLFGDLESLVRKAKIDYGATIEFVETGKVSLLGNLSDVVGTPETIGPEAGSRWLVIGRIAYADGTEGVLLVVKPRRLDKMPFDMVAYADRHPDYPQQTTGDQFFDEAQWESYHQLGLLMGERLTAHSIKRAAGISGAAAIGSSLQEAEKQAVRTENTVSRRERVGMTVRASVGAGLSLSVLVAAWQGIEQFRESRRADERRYEALTLELMQKVREQPIASLYKQQFEQFAKESDARGDDRFDALRDRLNARCEEATSAQDKQACLSLHRSLSADPVPPPPFYDYWFADKHARLIEARTATTVVAHPDSPPVPPPTFPLPWPPATNASTSGRIDHYSILASTSRNLLAVTEPAVAPVPIATAAPCAEKARVFIHVYDEESRTPATQLAMALQEAVGVSRTPIENVVTTAQRTGGRTPYVWSSPAIVTNTGTSDACIARARSAFAIEVRVQKIGYGVPDTIEIWIPPRTTEAIAVTKAP</sequence>
<feature type="region of interest" description="Disordered" evidence="2">
    <location>
        <begin position="605"/>
        <end position="624"/>
    </location>
</feature>
<keyword evidence="1" id="KW-0443">Lipid metabolism</keyword>
<feature type="transmembrane region" description="Helical" evidence="3">
    <location>
        <begin position="366"/>
        <end position="390"/>
    </location>
</feature>